<keyword evidence="4 9" id="KW-0808">Transferase</keyword>
<dbReference type="STRING" id="311180.SAMN04488050_106313"/>
<comment type="function">
    <text evidence="9">Catalyzes the phospholipid dependent N-acylation of the N-terminal cysteine of apolipoprotein, the last step in lipoprotein maturation.</text>
</comment>
<feature type="transmembrane region" description="Helical" evidence="9">
    <location>
        <begin position="88"/>
        <end position="108"/>
    </location>
</feature>
<dbReference type="UniPathway" id="UPA00666"/>
<dbReference type="AlphaFoldDB" id="A0A1I6TRR2"/>
<evidence type="ECO:0000259" key="10">
    <source>
        <dbReference type="PROSITE" id="PS50263"/>
    </source>
</evidence>
<dbReference type="NCBIfam" id="TIGR00546">
    <property type="entry name" value="lnt"/>
    <property type="match status" value="1"/>
</dbReference>
<dbReference type="CDD" id="cd07571">
    <property type="entry name" value="ALP_N-acyl_transferase"/>
    <property type="match status" value="1"/>
</dbReference>
<dbReference type="EC" id="2.3.1.269" evidence="9"/>
<name>A0A1I6TRR2_9RHOB</name>
<evidence type="ECO:0000256" key="9">
    <source>
        <dbReference type="HAMAP-Rule" id="MF_01148"/>
    </source>
</evidence>
<dbReference type="RefSeq" id="WP_342707616.1">
    <property type="nucleotide sequence ID" value="NZ_FNCL01000006.1"/>
</dbReference>
<feature type="transmembrane region" description="Helical" evidence="9">
    <location>
        <begin position="190"/>
        <end position="210"/>
    </location>
</feature>
<dbReference type="PANTHER" id="PTHR38686:SF1">
    <property type="entry name" value="APOLIPOPROTEIN N-ACYLTRANSFERASE"/>
    <property type="match status" value="1"/>
</dbReference>
<evidence type="ECO:0000313" key="11">
    <source>
        <dbReference type="EMBL" id="SFS91892.1"/>
    </source>
</evidence>
<feature type="domain" description="CN hydrolase" evidence="10">
    <location>
        <begin position="254"/>
        <end position="497"/>
    </location>
</feature>
<dbReference type="GO" id="GO:0042158">
    <property type="term" value="P:lipoprotein biosynthetic process"/>
    <property type="evidence" value="ECO:0007669"/>
    <property type="project" value="UniProtKB-UniRule"/>
</dbReference>
<dbReference type="PROSITE" id="PS50263">
    <property type="entry name" value="CN_HYDROLASE"/>
    <property type="match status" value="1"/>
</dbReference>
<dbReference type="Pfam" id="PF20154">
    <property type="entry name" value="LNT_N"/>
    <property type="match status" value="1"/>
</dbReference>
<feature type="transmembrane region" description="Helical" evidence="9">
    <location>
        <begin position="217"/>
        <end position="235"/>
    </location>
</feature>
<protein>
    <recommendedName>
        <fullName evidence="9">Apolipoprotein N-acyltransferase</fullName>
        <shortName evidence="9">ALP N-acyltransferase</shortName>
        <ecNumber evidence="9">2.3.1.269</ecNumber>
    </recommendedName>
</protein>
<comment type="catalytic activity">
    <reaction evidence="9">
        <text>N-terminal S-1,2-diacyl-sn-glyceryl-L-cysteinyl-[lipoprotein] + a glycerophospholipid = N-acyl-S-1,2-diacyl-sn-glyceryl-L-cysteinyl-[lipoprotein] + a 2-acyl-sn-glycero-3-phospholipid + H(+)</text>
        <dbReference type="Rhea" id="RHEA:48228"/>
        <dbReference type="Rhea" id="RHEA-COMP:14681"/>
        <dbReference type="Rhea" id="RHEA-COMP:14684"/>
        <dbReference type="ChEBI" id="CHEBI:15378"/>
        <dbReference type="ChEBI" id="CHEBI:136912"/>
        <dbReference type="ChEBI" id="CHEBI:140656"/>
        <dbReference type="ChEBI" id="CHEBI:140657"/>
        <dbReference type="ChEBI" id="CHEBI:140660"/>
        <dbReference type="EC" id="2.3.1.269"/>
    </reaction>
</comment>
<keyword evidence="7 9" id="KW-0472">Membrane</keyword>
<sequence length="532" mass="57347">MAAMPGPGVAEPEAQSDAGQIGGRRMVTAPVAASKSRLLTGRLRILPALACGVLMALGQAPWNLWYAALAGLVLSMALFSLQRGSRAALAVGWGVGTGYFGLALNWLTEPFQVDAAVTAWMAPFALFFMAAGLALFWGLAFWGAAQAPRSRLFALVATWTLAELARGYLFTGFPWGLVGYLWEPTDAIQWVSWTGSFGLTLVTLALAALLSRALRGAWRPAVAGLVLLAALLWGGTQMLPPLQELAGRPVVRLVQPNAPQTQKWDRDYIPIFFERQVEFTAAPAQDGLPRPELIVWPETAVPRLLENAEAELRVITDAALPARVVLGIQRSEGYDYYNSLALVAQGPKVEAVYDKHHLVPFGEYMPFKELFRHINVSGIAARAEGGYSAGPGAQLLDLGGTFGNALPLICYEAVFPQDLRAAARPELLLQITNDAWFGNFSGPYQHLAQARIRAIEQGLPMLRAANTGVSAIIDGAGRVLKSLPLGEAGFLDARLPPPLRVTFYSRIGDLPLLGLLALLMVLAFAPRRGDFD</sequence>
<dbReference type="HAMAP" id="MF_01148">
    <property type="entry name" value="Lnt"/>
    <property type="match status" value="1"/>
</dbReference>
<feature type="transmembrane region" description="Helical" evidence="9">
    <location>
        <begin position="152"/>
        <end position="170"/>
    </location>
</feature>
<evidence type="ECO:0000313" key="12">
    <source>
        <dbReference type="Proteomes" id="UP000199392"/>
    </source>
</evidence>
<keyword evidence="6 9" id="KW-1133">Transmembrane helix</keyword>
<evidence type="ECO:0000256" key="1">
    <source>
        <dbReference type="ARBA" id="ARBA00004651"/>
    </source>
</evidence>
<evidence type="ECO:0000256" key="5">
    <source>
        <dbReference type="ARBA" id="ARBA00022692"/>
    </source>
</evidence>
<keyword evidence="12" id="KW-1185">Reference proteome</keyword>
<feature type="transmembrane region" description="Helical" evidence="9">
    <location>
        <begin position="64"/>
        <end position="81"/>
    </location>
</feature>
<evidence type="ECO:0000256" key="2">
    <source>
        <dbReference type="ARBA" id="ARBA00010065"/>
    </source>
</evidence>
<dbReference type="EMBL" id="FOZW01000006">
    <property type="protein sequence ID" value="SFS91892.1"/>
    <property type="molecule type" value="Genomic_DNA"/>
</dbReference>
<dbReference type="Proteomes" id="UP000199392">
    <property type="component" value="Unassembled WGS sequence"/>
</dbReference>
<keyword evidence="8 9" id="KW-0012">Acyltransferase</keyword>
<dbReference type="GO" id="GO:0005886">
    <property type="term" value="C:plasma membrane"/>
    <property type="evidence" value="ECO:0007669"/>
    <property type="project" value="UniProtKB-SubCell"/>
</dbReference>
<dbReference type="Gene3D" id="3.60.110.10">
    <property type="entry name" value="Carbon-nitrogen hydrolase"/>
    <property type="match status" value="1"/>
</dbReference>
<evidence type="ECO:0000256" key="7">
    <source>
        <dbReference type="ARBA" id="ARBA00023136"/>
    </source>
</evidence>
<dbReference type="Pfam" id="PF00795">
    <property type="entry name" value="CN_hydrolase"/>
    <property type="match status" value="1"/>
</dbReference>
<evidence type="ECO:0000256" key="6">
    <source>
        <dbReference type="ARBA" id="ARBA00022989"/>
    </source>
</evidence>
<gene>
    <name evidence="9" type="primary">lnt</name>
    <name evidence="11" type="ORF">SAMN04488050_106313</name>
</gene>
<proteinExistence type="inferred from homology"/>
<dbReference type="GO" id="GO:0016410">
    <property type="term" value="F:N-acyltransferase activity"/>
    <property type="evidence" value="ECO:0007669"/>
    <property type="project" value="UniProtKB-UniRule"/>
</dbReference>
<comment type="pathway">
    <text evidence="9">Protein modification; lipoprotein biosynthesis (N-acyl transfer).</text>
</comment>
<dbReference type="SUPFAM" id="SSF56317">
    <property type="entry name" value="Carbon-nitrogen hydrolase"/>
    <property type="match status" value="1"/>
</dbReference>
<dbReference type="PANTHER" id="PTHR38686">
    <property type="entry name" value="APOLIPOPROTEIN N-ACYLTRANSFERASE"/>
    <property type="match status" value="1"/>
</dbReference>
<evidence type="ECO:0000256" key="8">
    <source>
        <dbReference type="ARBA" id="ARBA00023315"/>
    </source>
</evidence>
<dbReference type="InterPro" id="IPR003010">
    <property type="entry name" value="C-N_Hydrolase"/>
</dbReference>
<keyword evidence="11" id="KW-0449">Lipoprotein</keyword>
<accession>A0A1I6TRR2</accession>
<keyword evidence="5 9" id="KW-0812">Transmembrane</keyword>
<dbReference type="InterPro" id="IPR004563">
    <property type="entry name" value="Apolipo_AcylTrfase"/>
</dbReference>
<evidence type="ECO:0000256" key="3">
    <source>
        <dbReference type="ARBA" id="ARBA00022475"/>
    </source>
</evidence>
<keyword evidence="3 9" id="KW-1003">Cell membrane</keyword>
<comment type="subcellular location">
    <subcellularLocation>
        <location evidence="1 9">Cell membrane</location>
        <topology evidence="1 9">Multi-pass membrane protein</topology>
    </subcellularLocation>
</comment>
<reference evidence="12" key="1">
    <citation type="submission" date="2016-10" db="EMBL/GenBank/DDBJ databases">
        <authorList>
            <person name="Varghese N."/>
            <person name="Submissions S."/>
        </authorList>
    </citation>
    <scope>NUCLEOTIDE SEQUENCE [LARGE SCALE GENOMIC DNA]</scope>
    <source>
        <strain evidence="12">DSM 26894</strain>
    </source>
</reference>
<dbReference type="InterPro" id="IPR036526">
    <property type="entry name" value="C-N_Hydrolase_sf"/>
</dbReference>
<dbReference type="InterPro" id="IPR045378">
    <property type="entry name" value="LNT_N"/>
</dbReference>
<evidence type="ECO:0000256" key="4">
    <source>
        <dbReference type="ARBA" id="ARBA00022679"/>
    </source>
</evidence>
<comment type="similarity">
    <text evidence="2 9">Belongs to the CN hydrolase family. Apolipoprotein N-acyltransferase subfamily.</text>
</comment>
<feature type="transmembrane region" description="Helical" evidence="9">
    <location>
        <begin position="120"/>
        <end position="145"/>
    </location>
</feature>
<feature type="transmembrane region" description="Helical" evidence="9">
    <location>
        <begin position="503"/>
        <end position="525"/>
    </location>
</feature>
<organism evidence="11 12">
    <name type="scientific">Alloyangia pacifica</name>
    <dbReference type="NCBI Taxonomy" id="311180"/>
    <lineage>
        <taxon>Bacteria</taxon>
        <taxon>Pseudomonadati</taxon>
        <taxon>Pseudomonadota</taxon>
        <taxon>Alphaproteobacteria</taxon>
        <taxon>Rhodobacterales</taxon>
        <taxon>Roseobacteraceae</taxon>
        <taxon>Alloyangia</taxon>
    </lineage>
</organism>